<feature type="transmembrane region" description="Helical" evidence="7">
    <location>
        <begin position="87"/>
        <end position="107"/>
    </location>
</feature>
<feature type="transmembrane region" description="Helical" evidence="7">
    <location>
        <begin position="127"/>
        <end position="149"/>
    </location>
</feature>
<comment type="subcellular location">
    <subcellularLocation>
        <location evidence="1">Membrane</location>
        <topology evidence="1">Multi-pass membrane protein</topology>
    </subcellularLocation>
</comment>
<evidence type="ECO:0000256" key="2">
    <source>
        <dbReference type="ARBA" id="ARBA00022448"/>
    </source>
</evidence>
<organism evidence="9 10">
    <name type="scientific">Lachnellula arida</name>
    <dbReference type="NCBI Taxonomy" id="1316785"/>
    <lineage>
        <taxon>Eukaryota</taxon>
        <taxon>Fungi</taxon>
        <taxon>Dikarya</taxon>
        <taxon>Ascomycota</taxon>
        <taxon>Pezizomycotina</taxon>
        <taxon>Leotiomycetes</taxon>
        <taxon>Helotiales</taxon>
        <taxon>Lachnaceae</taxon>
        <taxon>Lachnellula</taxon>
    </lineage>
</organism>
<dbReference type="GO" id="GO:0015171">
    <property type="term" value="F:amino acid transmembrane transporter activity"/>
    <property type="evidence" value="ECO:0007669"/>
    <property type="project" value="TreeGrafter"/>
</dbReference>
<dbReference type="PANTHER" id="PTHR43341">
    <property type="entry name" value="AMINO ACID PERMEASE"/>
    <property type="match status" value="1"/>
</dbReference>
<gene>
    <name evidence="9" type="primary">meu22</name>
    <name evidence="9" type="ORF">LARI1_G006998</name>
</gene>
<dbReference type="Gene3D" id="1.20.1740.10">
    <property type="entry name" value="Amino acid/polyamine transporter I"/>
    <property type="match status" value="1"/>
</dbReference>
<reference evidence="9 10" key="1">
    <citation type="submission" date="2018-05" db="EMBL/GenBank/DDBJ databases">
        <title>Whole genome sequencing for identification of molecular markers to develop diagnostic detection tools for the regulated plant pathogen Lachnellula willkommii.</title>
        <authorList>
            <person name="Giroux E."/>
            <person name="Bilodeau G."/>
        </authorList>
    </citation>
    <scope>NUCLEOTIDE SEQUENCE [LARGE SCALE GENOMIC DNA]</scope>
    <source>
        <strain evidence="9 10">CBS 203.66</strain>
    </source>
</reference>
<sequence>MMDREKNVAIMDPGKNSRIGMRSTSARSWEFPAGEVSSVEQNREDHAPHHLQRNFKARHVQMIGLAGCIGSGVFISTGEALQTGGAFGLLIAYPLICSMALAMLTVLSEATCLFPTTGSFIDHASRFVDPALGFAIGFCEWFGAITVVAAEGSVFPVVISYWTTSVSYAGLMTIYLVVVFAFHVMPNRWFAEFEFYSGIVKLTLMVAVMLTMVAICAGAGNGDAYIGQNYNTLEVFPNGFKNQGIARCFLLASWATGGQEIMGIVAGEAGFPRWDLPRARVNLFIRILVIYLSAAVFISVLVPYTEPLLLSTSNLAASPFVIAMNYAGIRVLPDILNVVLLICLCGIGSEELFVASRVQVAMADMGMMPAMFKKIDSRGRPWASLLCCSIIAIALTYMCLNTTGAIAFNWFSSISATTTFFAWMIIPLTNWCMLRALRAQGDTAWSERYAYKSWLWPAIPLYLFVTTLFTFVCTFWVAVDPIGGADSSGLAADFFEIMLCFPLFVFAYIAYKLFYRTKFQNPKTADLITGRRRLTTENIEFLDAYTASPWYRKALSYARFG</sequence>
<dbReference type="InterPro" id="IPR004841">
    <property type="entry name" value="AA-permease/SLC12A_dom"/>
</dbReference>
<dbReference type="PANTHER" id="PTHR43341:SF1">
    <property type="entry name" value="GENERAL AMINO-ACID PERMEASE GAP1"/>
    <property type="match status" value="1"/>
</dbReference>
<comment type="caution">
    <text evidence="9">The sequence shown here is derived from an EMBL/GenBank/DDBJ whole genome shotgun (WGS) entry which is preliminary data.</text>
</comment>
<feature type="transmembrane region" description="Helical" evidence="7">
    <location>
        <begin position="335"/>
        <end position="358"/>
    </location>
</feature>
<evidence type="ECO:0000256" key="4">
    <source>
        <dbReference type="ARBA" id="ARBA00022970"/>
    </source>
</evidence>
<keyword evidence="10" id="KW-1185">Reference proteome</keyword>
<feature type="transmembrane region" description="Helical" evidence="7">
    <location>
        <begin position="379"/>
        <end position="398"/>
    </location>
</feature>
<feature type="transmembrane region" description="Helical" evidence="7">
    <location>
        <begin position="283"/>
        <end position="302"/>
    </location>
</feature>
<evidence type="ECO:0000256" key="7">
    <source>
        <dbReference type="SAM" id="Phobius"/>
    </source>
</evidence>
<evidence type="ECO:0000256" key="5">
    <source>
        <dbReference type="ARBA" id="ARBA00022989"/>
    </source>
</evidence>
<evidence type="ECO:0000259" key="8">
    <source>
        <dbReference type="Pfam" id="PF00324"/>
    </source>
</evidence>
<keyword evidence="6 7" id="KW-0472">Membrane</keyword>
<dbReference type="AlphaFoldDB" id="A0A8T9B9Q3"/>
<evidence type="ECO:0000313" key="10">
    <source>
        <dbReference type="Proteomes" id="UP000469559"/>
    </source>
</evidence>
<evidence type="ECO:0000256" key="1">
    <source>
        <dbReference type="ARBA" id="ARBA00004141"/>
    </source>
</evidence>
<name>A0A8T9B9Q3_9HELO</name>
<feature type="transmembrane region" description="Helical" evidence="7">
    <location>
        <begin position="410"/>
        <end position="433"/>
    </location>
</feature>
<evidence type="ECO:0000313" key="9">
    <source>
        <dbReference type="EMBL" id="TVY15329.1"/>
    </source>
</evidence>
<feature type="transmembrane region" description="Helical" evidence="7">
    <location>
        <begin position="454"/>
        <end position="478"/>
    </location>
</feature>
<evidence type="ECO:0000256" key="3">
    <source>
        <dbReference type="ARBA" id="ARBA00022692"/>
    </source>
</evidence>
<keyword evidence="2" id="KW-0813">Transport</keyword>
<dbReference type="Pfam" id="PF00324">
    <property type="entry name" value="AA_permease"/>
    <property type="match status" value="1"/>
</dbReference>
<dbReference type="OrthoDB" id="3900342at2759"/>
<protein>
    <submittedName>
        <fullName evidence="9">Putative amino-acid permease meu22</fullName>
    </submittedName>
</protein>
<keyword evidence="4" id="KW-0029">Amino-acid transport</keyword>
<accession>A0A8T9B9Q3</accession>
<feature type="domain" description="Amino acid permease/ SLC12A" evidence="8">
    <location>
        <begin position="59"/>
        <end position="520"/>
    </location>
</feature>
<feature type="transmembrane region" description="Helical" evidence="7">
    <location>
        <begin position="195"/>
        <end position="220"/>
    </location>
</feature>
<proteinExistence type="predicted"/>
<dbReference type="EMBL" id="QGMF01000519">
    <property type="protein sequence ID" value="TVY15329.1"/>
    <property type="molecule type" value="Genomic_DNA"/>
</dbReference>
<keyword evidence="5 7" id="KW-1133">Transmembrane helix</keyword>
<feature type="transmembrane region" description="Helical" evidence="7">
    <location>
        <begin position="161"/>
        <end position="183"/>
    </location>
</feature>
<dbReference type="Proteomes" id="UP000469559">
    <property type="component" value="Unassembled WGS sequence"/>
</dbReference>
<evidence type="ECO:0000256" key="6">
    <source>
        <dbReference type="ARBA" id="ARBA00023136"/>
    </source>
</evidence>
<keyword evidence="3 7" id="KW-0812">Transmembrane</keyword>
<feature type="transmembrane region" description="Helical" evidence="7">
    <location>
        <begin position="490"/>
        <end position="511"/>
    </location>
</feature>
<dbReference type="PIRSF" id="PIRSF006060">
    <property type="entry name" value="AA_transporter"/>
    <property type="match status" value="1"/>
</dbReference>
<dbReference type="InterPro" id="IPR050524">
    <property type="entry name" value="APC_YAT"/>
</dbReference>
<dbReference type="GO" id="GO:0016020">
    <property type="term" value="C:membrane"/>
    <property type="evidence" value="ECO:0007669"/>
    <property type="project" value="UniProtKB-SubCell"/>
</dbReference>